<sequence>MDGYEECFADDESDNNIVTTRNVRYSNHENSDGEQLSGDSDRDFYSDPIKQENECVFDTEWALKRRCSLSSLIYSRFLVRWEDKMKSNTKDIDETVLQIKMKERRIIEKKGHLPEQLLRTIILLSKRVKFCWVHNRL</sequence>
<name>A0ABN8LH90_9CNID</name>
<organism evidence="1 2">
    <name type="scientific">Porites evermanni</name>
    <dbReference type="NCBI Taxonomy" id="104178"/>
    <lineage>
        <taxon>Eukaryota</taxon>
        <taxon>Metazoa</taxon>
        <taxon>Cnidaria</taxon>
        <taxon>Anthozoa</taxon>
        <taxon>Hexacorallia</taxon>
        <taxon>Scleractinia</taxon>
        <taxon>Fungiina</taxon>
        <taxon>Poritidae</taxon>
        <taxon>Porites</taxon>
    </lineage>
</organism>
<accession>A0ABN8LH90</accession>
<feature type="non-terminal residue" evidence="1">
    <location>
        <position position="137"/>
    </location>
</feature>
<protein>
    <submittedName>
        <fullName evidence="1">Uncharacterized protein</fullName>
    </submittedName>
</protein>
<evidence type="ECO:0000313" key="1">
    <source>
        <dbReference type="EMBL" id="CAH3014847.1"/>
    </source>
</evidence>
<keyword evidence="2" id="KW-1185">Reference proteome</keyword>
<comment type="caution">
    <text evidence="1">The sequence shown here is derived from an EMBL/GenBank/DDBJ whole genome shotgun (WGS) entry which is preliminary data.</text>
</comment>
<dbReference type="EMBL" id="CALNXI010000015">
    <property type="protein sequence ID" value="CAH3014847.1"/>
    <property type="molecule type" value="Genomic_DNA"/>
</dbReference>
<proteinExistence type="predicted"/>
<gene>
    <name evidence="1" type="ORF">PEVE_00007446</name>
</gene>
<dbReference type="Proteomes" id="UP001159427">
    <property type="component" value="Unassembled WGS sequence"/>
</dbReference>
<reference evidence="1 2" key="1">
    <citation type="submission" date="2022-05" db="EMBL/GenBank/DDBJ databases">
        <authorList>
            <consortium name="Genoscope - CEA"/>
            <person name="William W."/>
        </authorList>
    </citation>
    <scope>NUCLEOTIDE SEQUENCE [LARGE SCALE GENOMIC DNA]</scope>
</reference>
<evidence type="ECO:0000313" key="2">
    <source>
        <dbReference type="Proteomes" id="UP001159427"/>
    </source>
</evidence>